<reference evidence="5 9" key="2">
    <citation type="journal article" date="2017" name="Ann. Clin. Microbiol. Antimicrob.">
        <title>New eight genes identified at the clinical multidrug-resistant Acinetobacter baumannii DMS06669 strain in a Vietnam hospital.</title>
        <authorList>
            <person name="Si-Tuan N."/>
            <person name="Ngoc H.M."/>
            <person name="Hang P.T.T."/>
            <person name="Nguyen C."/>
            <person name="Van P.H."/>
            <person name="Huong N.T."/>
        </authorList>
    </citation>
    <scope>NUCLEOTIDE SEQUENCE [LARGE SCALE GENOMIC DNA]</scope>
    <source>
        <strain evidence="5 9">DMS06669</strain>
    </source>
</reference>
<dbReference type="RefSeq" id="WP_031967125.1">
    <property type="nucleotide sequence ID" value="NZ_CAUYZO010000003.1"/>
</dbReference>
<dbReference type="NCBIfam" id="TIGR00369">
    <property type="entry name" value="unchar_dom_1"/>
    <property type="match status" value="1"/>
</dbReference>
<keyword evidence="2" id="KW-0378">Hydrolase</keyword>
<name>A0A333B3B7_ACIBA</name>
<evidence type="ECO:0000256" key="1">
    <source>
        <dbReference type="ARBA" id="ARBA00008324"/>
    </source>
</evidence>
<dbReference type="SUPFAM" id="SSF54637">
    <property type="entry name" value="Thioesterase/thiol ester dehydrase-isomerase"/>
    <property type="match status" value="1"/>
</dbReference>
<evidence type="ECO:0000313" key="7">
    <source>
        <dbReference type="Proteomes" id="UP000066661"/>
    </source>
</evidence>
<dbReference type="InterPro" id="IPR006683">
    <property type="entry name" value="Thioestr_dom"/>
</dbReference>
<reference evidence="6 8" key="3">
    <citation type="submission" date="2018-07" db="EMBL/GenBank/DDBJ databases">
        <authorList>
            <consortium name="Pathogen Informatics"/>
        </authorList>
    </citation>
    <scope>NUCLEOTIDE SEQUENCE [LARGE SCALE GENOMIC DNA]</scope>
    <source>
        <strain evidence="6 8">4300STDY7045823</strain>
    </source>
</reference>
<reference evidence="4 7" key="1">
    <citation type="submission" date="2015-12" db="EMBL/GenBank/DDBJ databases">
        <authorList>
            <person name="Wibberg D."/>
        </authorList>
    </citation>
    <scope>NUCLEOTIDE SEQUENCE [LARGE SCALE GENOMIC DNA]</scope>
    <source>
        <strain evidence="4">R2091</strain>
    </source>
</reference>
<evidence type="ECO:0000313" key="9">
    <source>
        <dbReference type="Proteomes" id="UP000480763"/>
    </source>
</evidence>
<dbReference type="GO" id="GO:0047617">
    <property type="term" value="F:fatty acyl-CoA hydrolase activity"/>
    <property type="evidence" value="ECO:0007669"/>
    <property type="project" value="InterPro"/>
</dbReference>
<proteinExistence type="inferred from homology"/>
<dbReference type="EMBL" id="LN997846">
    <property type="protein sequence ID" value="CUW35257.1"/>
    <property type="molecule type" value="Genomic_DNA"/>
</dbReference>
<dbReference type="CDD" id="cd03443">
    <property type="entry name" value="PaaI_thioesterase"/>
    <property type="match status" value="1"/>
</dbReference>
<organism evidence="6 8">
    <name type="scientific">Acinetobacter baumannii</name>
    <dbReference type="NCBI Taxonomy" id="470"/>
    <lineage>
        <taxon>Bacteria</taxon>
        <taxon>Pseudomonadati</taxon>
        <taxon>Pseudomonadota</taxon>
        <taxon>Gammaproteobacteria</taxon>
        <taxon>Moraxellales</taxon>
        <taxon>Moraxellaceae</taxon>
        <taxon>Acinetobacter</taxon>
        <taxon>Acinetobacter calcoaceticus/baumannii complex</taxon>
    </lineage>
</organism>
<gene>
    <name evidence="4" type="ORF">ABR2091_1855</name>
    <name evidence="5" type="ORF">GSE42_10355</name>
    <name evidence="6" type="ORF">SAMEA104305318_04038</name>
</gene>
<dbReference type="EMBL" id="WWCH01000001">
    <property type="protein sequence ID" value="MYM78334.1"/>
    <property type="molecule type" value="Genomic_DNA"/>
</dbReference>
<evidence type="ECO:0000313" key="5">
    <source>
        <dbReference type="EMBL" id="MYM78334.1"/>
    </source>
</evidence>
<dbReference type="AlphaFoldDB" id="A0A333B3B7"/>
<sequence>MKQINGLEYLKSVMKRDLPHAPIHEIMNMKIVEVEYGYIVYQFSPQPCHVNLQGGIHGGYYASILDSVTGGAGHSTIDTNQRIVTIDLNTKMLRPLQVGKQYRSIGKLVNRGKEIIITEGYICDEEGKLYAHGSAVLKKLNID</sequence>
<evidence type="ECO:0000313" key="6">
    <source>
        <dbReference type="EMBL" id="SST33606.1"/>
    </source>
</evidence>
<reference evidence="5" key="4">
    <citation type="submission" date="2019-12" db="EMBL/GenBank/DDBJ databases">
        <authorList>
            <person name="Nguyen S.-T."/>
        </authorList>
    </citation>
    <scope>NUCLEOTIDE SEQUENCE</scope>
    <source>
        <strain evidence="5">DMS06669</strain>
    </source>
</reference>
<dbReference type="InterPro" id="IPR003736">
    <property type="entry name" value="PAAI_dom"/>
</dbReference>
<feature type="domain" description="Thioesterase" evidence="3">
    <location>
        <begin position="54"/>
        <end position="130"/>
    </location>
</feature>
<evidence type="ECO:0000259" key="3">
    <source>
        <dbReference type="Pfam" id="PF03061"/>
    </source>
</evidence>
<dbReference type="Pfam" id="PF03061">
    <property type="entry name" value="4HBT"/>
    <property type="match status" value="1"/>
</dbReference>
<dbReference type="InterPro" id="IPR029069">
    <property type="entry name" value="HotDog_dom_sf"/>
</dbReference>
<evidence type="ECO:0000256" key="2">
    <source>
        <dbReference type="ARBA" id="ARBA00022801"/>
    </source>
</evidence>
<comment type="similarity">
    <text evidence="1">Belongs to the thioesterase PaaI family.</text>
</comment>
<dbReference type="PANTHER" id="PTHR21660:SF1">
    <property type="entry name" value="ACYL-COENZYME A THIOESTERASE 13"/>
    <property type="match status" value="1"/>
</dbReference>
<evidence type="ECO:0000313" key="8">
    <source>
        <dbReference type="Proteomes" id="UP000252694"/>
    </source>
</evidence>
<dbReference type="Proteomes" id="UP000066661">
    <property type="component" value="Chromosome I"/>
</dbReference>
<evidence type="ECO:0000313" key="4">
    <source>
        <dbReference type="EMBL" id="CUW35257.1"/>
    </source>
</evidence>
<dbReference type="InterPro" id="IPR039298">
    <property type="entry name" value="ACOT13"/>
</dbReference>
<dbReference type="Proteomes" id="UP000252694">
    <property type="component" value="Unassembled WGS sequence"/>
</dbReference>
<dbReference type="PANTHER" id="PTHR21660">
    <property type="entry name" value="THIOESTERASE SUPERFAMILY MEMBER-RELATED"/>
    <property type="match status" value="1"/>
</dbReference>
<accession>A0A333B3B7</accession>
<dbReference type="Proteomes" id="UP000480763">
    <property type="component" value="Unassembled WGS sequence"/>
</dbReference>
<dbReference type="EMBL" id="UFMQ01000046">
    <property type="protein sequence ID" value="SST33606.1"/>
    <property type="molecule type" value="Genomic_DNA"/>
</dbReference>
<protein>
    <submittedName>
        <fullName evidence="6">Aromatic compounds catabolism protein</fullName>
    </submittedName>
    <submittedName>
        <fullName evidence="5">Hotdog fold thioesterase</fullName>
    </submittedName>
</protein>
<dbReference type="Gene3D" id="3.10.129.10">
    <property type="entry name" value="Hotdog Thioesterase"/>
    <property type="match status" value="1"/>
</dbReference>